<gene>
    <name evidence="4" type="ORF">AEA09_12640</name>
</gene>
<dbReference type="Proteomes" id="UP000050668">
    <property type="component" value="Unassembled WGS sequence"/>
</dbReference>
<evidence type="ECO:0008006" key="6">
    <source>
        <dbReference type="Google" id="ProtNLM"/>
    </source>
</evidence>
<keyword evidence="3" id="KW-1133">Transmembrane helix</keyword>
<evidence type="ECO:0000256" key="1">
    <source>
        <dbReference type="ARBA" id="ARBA00004241"/>
    </source>
</evidence>
<comment type="subcellular location">
    <subcellularLocation>
        <location evidence="1">Cell surface</location>
    </subcellularLocation>
</comment>
<name>A0ABR5K3H7_9BACI</name>
<evidence type="ECO:0000313" key="4">
    <source>
        <dbReference type="EMBL" id="KOS69323.1"/>
    </source>
</evidence>
<keyword evidence="3" id="KW-0472">Membrane</keyword>
<evidence type="ECO:0000313" key="5">
    <source>
        <dbReference type="Proteomes" id="UP000050668"/>
    </source>
</evidence>
<protein>
    <recommendedName>
        <fullName evidence="6">Prepilin-type N-terminal cleavage/methylation domain-containing protein</fullName>
    </recommendedName>
</protein>
<evidence type="ECO:0000256" key="2">
    <source>
        <dbReference type="ARBA" id="ARBA00023287"/>
    </source>
</evidence>
<reference evidence="5" key="1">
    <citation type="submission" date="2015-07" db="EMBL/GenBank/DDBJ databases">
        <title>Fjat-14205 dsm 2895.</title>
        <authorList>
            <person name="Liu B."/>
            <person name="Wang J."/>
            <person name="Zhu Y."/>
            <person name="Liu G."/>
            <person name="Chen Q."/>
            <person name="Chen Z."/>
            <person name="Lan J."/>
            <person name="Che J."/>
            <person name="Ge C."/>
            <person name="Shi H."/>
            <person name="Pan Z."/>
            <person name="Liu X."/>
        </authorList>
    </citation>
    <scope>NUCLEOTIDE SEQUENCE [LARGE SCALE GENOMIC DNA]</scope>
    <source>
        <strain evidence="5">DSM 25560</strain>
    </source>
</reference>
<keyword evidence="5" id="KW-1185">Reference proteome</keyword>
<keyword evidence="3" id="KW-0812">Transmembrane</keyword>
<dbReference type="RefSeq" id="WP_053584186.1">
    <property type="nucleotide sequence ID" value="NZ_LGRV01000003.1"/>
</dbReference>
<evidence type="ECO:0000256" key="3">
    <source>
        <dbReference type="SAM" id="Phobius"/>
    </source>
</evidence>
<comment type="caution">
    <text evidence="4">The sequence shown here is derived from an EMBL/GenBank/DDBJ whole genome shotgun (WGS) entry which is preliminary data.</text>
</comment>
<dbReference type="PROSITE" id="PS00409">
    <property type="entry name" value="PROKAR_NTER_METHYL"/>
    <property type="match status" value="1"/>
</dbReference>
<organism evidence="4 5">
    <name type="scientific">Lysinibacillus contaminans</name>
    <dbReference type="NCBI Taxonomy" id="1293441"/>
    <lineage>
        <taxon>Bacteria</taxon>
        <taxon>Bacillati</taxon>
        <taxon>Bacillota</taxon>
        <taxon>Bacilli</taxon>
        <taxon>Bacillales</taxon>
        <taxon>Bacillaceae</taxon>
        <taxon>Lysinibacillus</taxon>
    </lineage>
</organism>
<proteinExistence type="predicted"/>
<dbReference type="EMBL" id="LGRV01000003">
    <property type="protein sequence ID" value="KOS69323.1"/>
    <property type="molecule type" value="Genomic_DNA"/>
</dbReference>
<sequence>MKLNKESGLTLIETLAVTIIASIVLLFLYSIISQSSNTHQKQTMANKEINNAAYALKVITKDIRKHPENVTLPSDTELKIKPGTEPEIHFVFNKEQKTINQNGKILSTGIDNFLVSNFTLEELAKTQNNTSSPNFNLISIQITNLQGRTYSTELYLRKGSPY</sequence>
<keyword evidence="2" id="KW-0178">Competence</keyword>
<feature type="transmembrane region" description="Helical" evidence="3">
    <location>
        <begin position="12"/>
        <end position="32"/>
    </location>
</feature>
<dbReference type="InterPro" id="IPR012902">
    <property type="entry name" value="N_methyl_site"/>
</dbReference>
<accession>A0ABR5K3H7</accession>